<evidence type="ECO:0000313" key="1">
    <source>
        <dbReference type="EMBL" id="GFJ96484.1"/>
    </source>
</evidence>
<comment type="caution">
    <text evidence="1">The sequence shown here is derived from an EMBL/GenBank/DDBJ whole genome shotgun (WGS) entry which is preliminary data.</text>
</comment>
<reference evidence="1 2" key="1">
    <citation type="submission" date="2020-03" db="EMBL/GenBank/DDBJ databases">
        <title>Whole genome shotgun sequence of Phytohabitans rumicis NBRC 108638.</title>
        <authorList>
            <person name="Komaki H."/>
            <person name="Tamura T."/>
        </authorList>
    </citation>
    <scope>NUCLEOTIDE SEQUENCE [LARGE SCALE GENOMIC DNA]</scope>
    <source>
        <strain evidence="1 2">NBRC 108638</strain>
    </source>
</reference>
<name>A0A6V8LJU2_9ACTN</name>
<keyword evidence="2" id="KW-1185">Reference proteome</keyword>
<dbReference type="EMBL" id="BLPG01000002">
    <property type="protein sequence ID" value="GFJ96484.1"/>
    <property type="molecule type" value="Genomic_DNA"/>
</dbReference>
<dbReference type="AlphaFoldDB" id="A0A6V8LJU2"/>
<evidence type="ECO:0000313" key="2">
    <source>
        <dbReference type="Proteomes" id="UP000482960"/>
    </source>
</evidence>
<proteinExistence type="predicted"/>
<organism evidence="1 2">
    <name type="scientific">Phytohabitans rumicis</name>
    <dbReference type="NCBI Taxonomy" id="1076125"/>
    <lineage>
        <taxon>Bacteria</taxon>
        <taxon>Bacillati</taxon>
        <taxon>Actinomycetota</taxon>
        <taxon>Actinomycetes</taxon>
        <taxon>Micromonosporales</taxon>
        <taxon>Micromonosporaceae</taxon>
    </lineage>
</organism>
<accession>A0A6V8LJU2</accession>
<sequence>MCAMAFAHGVVVGNEFASIEVSVDTSGHCARLVLRDVVSGQSRYIDPLVLEALIYMPDDVMQSLADPNLIVSD</sequence>
<gene>
    <name evidence="1" type="ORF">Prum_101260</name>
</gene>
<protein>
    <submittedName>
        <fullName evidence="1">Uncharacterized protein</fullName>
    </submittedName>
</protein>
<reference evidence="1 2" key="2">
    <citation type="submission" date="2020-03" db="EMBL/GenBank/DDBJ databases">
        <authorList>
            <person name="Ichikawa N."/>
            <person name="Kimura A."/>
            <person name="Kitahashi Y."/>
            <person name="Uohara A."/>
        </authorList>
    </citation>
    <scope>NUCLEOTIDE SEQUENCE [LARGE SCALE GENOMIC DNA]</scope>
    <source>
        <strain evidence="1 2">NBRC 108638</strain>
    </source>
</reference>
<dbReference type="Proteomes" id="UP000482960">
    <property type="component" value="Unassembled WGS sequence"/>
</dbReference>